<name>A0A1B6ETA9_9HEMI</name>
<proteinExistence type="predicted"/>
<evidence type="ECO:0000256" key="1">
    <source>
        <dbReference type="SAM" id="Phobius"/>
    </source>
</evidence>
<accession>A0A1B6ETA9</accession>
<feature type="non-terminal residue" evidence="2">
    <location>
        <position position="1"/>
    </location>
</feature>
<sequence length="113" mass="12197">DEDSALTLAGPLTSGPTARSYIAPGLTGCAAPSIPARAVSAGIIVRRRAPALARSSDFIHHKLLLGNYLTTKLIFTILVPIITLISIYIRVPTHRIYTNTSIKSVMQVEIFHC</sequence>
<feature type="transmembrane region" description="Helical" evidence="1">
    <location>
        <begin position="73"/>
        <end position="91"/>
    </location>
</feature>
<keyword evidence="1" id="KW-1133">Transmembrane helix</keyword>
<reference evidence="2" key="1">
    <citation type="submission" date="2015-11" db="EMBL/GenBank/DDBJ databases">
        <title>De novo transcriptome assembly of four potential Pierce s Disease insect vectors from Arizona vineyards.</title>
        <authorList>
            <person name="Tassone E.E."/>
        </authorList>
    </citation>
    <scope>NUCLEOTIDE SEQUENCE</scope>
</reference>
<gene>
    <name evidence="2" type="ORF">g.47302</name>
</gene>
<evidence type="ECO:0000313" key="2">
    <source>
        <dbReference type="EMBL" id="JAS40953.1"/>
    </source>
</evidence>
<protein>
    <submittedName>
        <fullName evidence="2">Uncharacterized protein</fullName>
    </submittedName>
</protein>
<dbReference type="EMBL" id="GECZ01028816">
    <property type="protein sequence ID" value="JAS40953.1"/>
    <property type="molecule type" value="Transcribed_RNA"/>
</dbReference>
<organism evidence="2">
    <name type="scientific">Cuerna arida</name>
    <dbReference type="NCBI Taxonomy" id="1464854"/>
    <lineage>
        <taxon>Eukaryota</taxon>
        <taxon>Metazoa</taxon>
        <taxon>Ecdysozoa</taxon>
        <taxon>Arthropoda</taxon>
        <taxon>Hexapoda</taxon>
        <taxon>Insecta</taxon>
        <taxon>Pterygota</taxon>
        <taxon>Neoptera</taxon>
        <taxon>Paraneoptera</taxon>
        <taxon>Hemiptera</taxon>
        <taxon>Auchenorrhyncha</taxon>
        <taxon>Membracoidea</taxon>
        <taxon>Cicadellidae</taxon>
        <taxon>Cicadellinae</taxon>
        <taxon>Proconiini</taxon>
        <taxon>Cuerna</taxon>
    </lineage>
</organism>
<feature type="non-terminal residue" evidence="2">
    <location>
        <position position="113"/>
    </location>
</feature>
<keyword evidence="1" id="KW-0472">Membrane</keyword>
<keyword evidence="1" id="KW-0812">Transmembrane</keyword>
<dbReference type="AlphaFoldDB" id="A0A1B6ETA9"/>